<name>A0A974W119_9NOCA</name>
<reference evidence="7 8" key="2">
    <citation type="journal article" date="2022" name="Arch. Microbiol.">
        <title>Rhodococcus pseudokoreensis sp. nov. isolated from the rhizosphere of young M26 apple rootstocks.</title>
        <authorList>
            <person name="Kampfer P."/>
            <person name="Glaeser S.P."/>
            <person name="Blom J."/>
            <person name="Wolf J."/>
            <person name="Benning S."/>
            <person name="Schloter M."/>
            <person name="Neumann-Schaal M."/>
        </authorList>
    </citation>
    <scope>NUCLEOTIDE SEQUENCE [LARGE SCALE GENOMIC DNA]</scope>
    <source>
        <strain evidence="7 8">R79</strain>
    </source>
</reference>
<dbReference type="InterPro" id="IPR000422">
    <property type="entry name" value="DHBP_synthase_RibB"/>
</dbReference>
<dbReference type="EMBL" id="CP070619">
    <property type="protein sequence ID" value="QSE89353.1"/>
    <property type="molecule type" value="Genomic_DNA"/>
</dbReference>
<protein>
    <recommendedName>
        <fullName evidence="3">3,4-dihydroxy-2-butanone-4-phosphate synthase</fullName>
        <ecNumber evidence="3">4.1.99.12</ecNumber>
    </recommendedName>
</protein>
<accession>A0A974W119</accession>
<sequence>MSRVQQSLSDLAAGRPVVLAPGPPGDRDGYLLLAAEKASPASVAFLVKHSSGFICAGVTRRECTRLDLPPMTGTDRRQSGGWHTVAVDAIEGVSTGISASDRAHTLRQLASREYGPPIHPTRPYRSALRSRRWCTCQSGPSRGDHRPQSGGGTSAGGRIRGVGLSRGPHPECARTRVPSVRRDPRTELGDRRRSHSLSSSR</sequence>
<feature type="compositionally biased region" description="Gly residues" evidence="6">
    <location>
        <begin position="149"/>
        <end position="160"/>
    </location>
</feature>
<feature type="compositionally biased region" description="Basic and acidic residues" evidence="6">
    <location>
        <begin position="168"/>
        <end position="191"/>
    </location>
</feature>
<dbReference type="EC" id="4.1.99.12" evidence="3"/>
<organism evidence="7 8">
    <name type="scientific">Rhodococcus pseudokoreensis</name>
    <dbReference type="NCBI Taxonomy" id="2811421"/>
    <lineage>
        <taxon>Bacteria</taxon>
        <taxon>Bacillati</taxon>
        <taxon>Actinomycetota</taxon>
        <taxon>Actinomycetes</taxon>
        <taxon>Mycobacteriales</taxon>
        <taxon>Nocardiaceae</taxon>
        <taxon>Rhodococcus</taxon>
    </lineage>
</organism>
<keyword evidence="4" id="KW-0686">Riboflavin biosynthesis</keyword>
<dbReference type="Gene3D" id="3.90.870.10">
    <property type="entry name" value="DHBP synthase"/>
    <property type="match status" value="1"/>
</dbReference>
<dbReference type="SUPFAM" id="SSF55821">
    <property type="entry name" value="YrdC/RibB"/>
    <property type="match status" value="1"/>
</dbReference>
<reference evidence="7 8" key="1">
    <citation type="journal article" date="2021" name="Microbiol. Resour. Announc.">
        <title>Complete Genome Sequences of Two Rhodococcus sp. Strains with Large and Linear Chromosomes, Isolated from Apple Rhizosphere.</title>
        <authorList>
            <person name="Benning S."/>
            <person name="Brugnone N."/>
            <person name="Siani R."/>
            <person name="Kublik S."/>
            <person name="Schloter M."/>
            <person name="Rad V."/>
        </authorList>
    </citation>
    <scope>NUCLEOTIDE SEQUENCE [LARGE SCALE GENOMIC DNA]</scope>
    <source>
        <strain evidence="7 8">R79</strain>
    </source>
</reference>
<evidence type="ECO:0000313" key="7">
    <source>
        <dbReference type="EMBL" id="QSE89353.1"/>
    </source>
</evidence>
<dbReference type="InterPro" id="IPR017945">
    <property type="entry name" value="DHBP_synth_RibB-like_a/b_dom"/>
</dbReference>
<gene>
    <name evidence="7" type="ORF">JWS13_12330</name>
</gene>
<dbReference type="PANTHER" id="PTHR21327:SF18">
    <property type="entry name" value="3,4-DIHYDROXY-2-BUTANONE 4-PHOSPHATE SYNTHASE"/>
    <property type="match status" value="1"/>
</dbReference>
<dbReference type="PANTHER" id="PTHR21327">
    <property type="entry name" value="GTP CYCLOHYDROLASE II-RELATED"/>
    <property type="match status" value="1"/>
</dbReference>
<dbReference type="Pfam" id="PF00926">
    <property type="entry name" value="DHBP_synthase"/>
    <property type="match status" value="1"/>
</dbReference>
<evidence type="ECO:0000256" key="4">
    <source>
        <dbReference type="ARBA" id="ARBA00022619"/>
    </source>
</evidence>
<evidence type="ECO:0000256" key="6">
    <source>
        <dbReference type="SAM" id="MobiDB-lite"/>
    </source>
</evidence>
<keyword evidence="8" id="KW-1185">Reference proteome</keyword>
<comment type="pathway">
    <text evidence="2">Cofactor biosynthesis; riboflavin biosynthesis; 2-hydroxy-3-oxobutyl phosphate from D-ribulose 5-phosphate: step 1/1.</text>
</comment>
<evidence type="ECO:0000256" key="3">
    <source>
        <dbReference type="ARBA" id="ARBA00012153"/>
    </source>
</evidence>
<evidence type="ECO:0000313" key="8">
    <source>
        <dbReference type="Proteomes" id="UP000662986"/>
    </source>
</evidence>
<evidence type="ECO:0000256" key="2">
    <source>
        <dbReference type="ARBA" id="ARBA00004904"/>
    </source>
</evidence>
<dbReference type="Proteomes" id="UP000662986">
    <property type="component" value="Chromosome"/>
</dbReference>
<comment type="function">
    <text evidence="1">Catalyzes the conversion of D-ribulose 5-phosphate to formate and 3,4-dihydroxy-2-butanone 4-phosphate.</text>
</comment>
<feature type="region of interest" description="Disordered" evidence="6">
    <location>
        <begin position="135"/>
        <end position="201"/>
    </location>
</feature>
<keyword evidence="5" id="KW-0479">Metal-binding</keyword>
<evidence type="ECO:0000256" key="5">
    <source>
        <dbReference type="ARBA" id="ARBA00022723"/>
    </source>
</evidence>
<proteinExistence type="predicted"/>
<evidence type="ECO:0000256" key="1">
    <source>
        <dbReference type="ARBA" id="ARBA00002284"/>
    </source>
</evidence>